<dbReference type="STRING" id="279824.SAMN03080617_00767"/>
<keyword evidence="2" id="KW-1185">Reference proteome</keyword>
<organism evidence="1 2">
    <name type="scientific">Algoriphagus alkaliphilus</name>
    <dbReference type="NCBI Taxonomy" id="279824"/>
    <lineage>
        <taxon>Bacteria</taxon>
        <taxon>Pseudomonadati</taxon>
        <taxon>Bacteroidota</taxon>
        <taxon>Cytophagia</taxon>
        <taxon>Cytophagales</taxon>
        <taxon>Cyclobacteriaceae</taxon>
        <taxon>Algoriphagus</taxon>
    </lineage>
</organism>
<dbReference type="EMBL" id="FMXE01000005">
    <property type="protein sequence ID" value="SDA50972.1"/>
    <property type="molecule type" value="Genomic_DNA"/>
</dbReference>
<dbReference type="Proteomes" id="UP000198756">
    <property type="component" value="Unassembled WGS sequence"/>
</dbReference>
<dbReference type="AlphaFoldDB" id="A0A1G5VYN5"/>
<gene>
    <name evidence="1" type="ORF">SAMN03080617_00767</name>
</gene>
<dbReference type="RefSeq" id="WP_092728629.1">
    <property type="nucleotide sequence ID" value="NZ_FMXE01000005.1"/>
</dbReference>
<dbReference type="OrthoDB" id="1495718at2"/>
<sequence length="78" mass="8838">MSENIFFKARYQLYANYETLAFNAIDHRLDLILAAKVSNAISVTLAVLTIYDLDQNEKIQFSQGLDIGLVYKSGNFSE</sequence>
<protein>
    <submittedName>
        <fullName evidence="1">Uncharacterized protein</fullName>
    </submittedName>
</protein>
<proteinExistence type="predicted"/>
<accession>A0A1G5VYN5</accession>
<evidence type="ECO:0000313" key="1">
    <source>
        <dbReference type="EMBL" id="SDA50972.1"/>
    </source>
</evidence>
<name>A0A1G5VYN5_9BACT</name>
<evidence type="ECO:0000313" key="2">
    <source>
        <dbReference type="Proteomes" id="UP000198756"/>
    </source>
</evidence>
<reference evidence="2" key="1">
    <citation type="submission" date="2016-10" db="EMBL/GenBank/DDBJ databases">
        <authorList>
            <person name="Varghese N."/>
            <person name="Submissions S."/>
        </authorList>
    </citation>
    <scope>NUCLEOTIDE SEQUENCE [LARGE SCALE GENOMIC DNA]</scope>
    <source>
        <strain evidence="2">DSM 22703</strain>
    </source>
</reference>